<dbReference type="Gene3D" id="3.40.190.10">
    <property type="entry name" value="Periplasmic binding protein-like II"/>
    <property type="match status" value="2"/>
</dbReference>
<dbReference type="InterPro" id="IPR005119">
    <property type="entry name" value="LysR_subst-bd"/>
</dbReference>
<dbReference type="SUPFAM" id="SSF53850">
    <property type="entry name" value="Periplasmic binding protein-like II"/>
    <property type="match status" value="1"/>
</dbReference>
<sequence length="314" mass="33445">MPDFTLRQLELFAALPDHTTLSSAAASLRLSESALSQAITALEKLVGEQLCVRRKARGLQLTPAGVFFAQRARRLLQEADGLIHDLAGRTGELKGPVRLGCFGSFASNVLPAILQGLPKAYPGISIDVTIGTHDDLLPALDAGLLDFAIVYDMLLPGGYSQRTIYATELEAVLPPGHPLAAQETVDLAQLADEPLIMYDTSPSTANTYQVFAERGLRPKVLTNMPQLVLVQAMVGRGLGYALLMSRPNSPAVSLEGLPVAVRPISPPASRTSVVGIWPEEMRLSPRAQAVLGFAVEVLHGEARRSQAAAAAALE</sequence>
<evidence type="ECO:0000313" key="7">
    <source>
        <dbReference type="Proteomes" id="UP001209654"/>
    </source>
</evidence>
<keyword evidence="7" id="KW-1185">Reference proteome</keyword>
<dbReference type="RefSeq" id="WP_264793885.1">
    <property type="nucleotide sequence ID" value="NZ_BRVS01000001.1"/>
</dbReference>
<reference evidence="6 7" key="1">
    <citation type="journal article" date="2023" name="Int. J. Syst. Evol. Microbiol.">
        <title>Arthrobacter mangrovi sp. nov., an actinobacterium isolated from the rhizosphere of a mangrove.</title>
        <authorList>
            <person name="Hamada M."/>
            <person name="Saitou S."/>
            <person name="Enomoto N."/>
            <person name="Nanri K."/>
            <person name="Hidaka K."/>
            <person name="Miura T."/>
            <person name="Tamura T."/>
        </authorList>
    </citation>
    <scope>NUCLEOTIDE SEQUENCE [LARGE SCALE GENOMIC DNA]</scope>
    <source>
        <strain evidence="6 7">NBRC 112813</strain>
    </source>
</reference>
<dbReference type="PROSITE" id="PS50931">
    <property type="entry name" value="HTH_LYSR"/>
    <property type="match status" value="1"/>
</dbReference>
<organism evidence="6 7">
    <name type="scientific">Arthrobacter mangrovi</name>
    <dbReference type="NCBI Taxonomy" id="2966350"/>
    <lineage>
        <taxon>Bacteria</taxon>
        <taxon>Bacillati</taxon>
        <taxon>Actinomycetota</taxon>
        <taxon>Actinomycetes</taxon>
        <taxon>Micrococcales</taxon>
        <taxon>Micrococcaceae</taxon>
        <taxon>Arthrobacter</taxon>
    </lineage>
</organism>
<name>A0ABQ5MNY6_9MICC</name>
<dbReference type="Gene3D" id="1.10.10.10">
    <property type="entry name" value="Winged helix-like DNA-binding domain superfamily/Winged helix DNA-binding domain"/>
    <property type="match status" value="1"/>
</dbReference>
<keyword evidence="2" id="KW-0805">Transcription regulation</keyword>
<keyword evidence="3" id="KW-0238">DNA-binding</keyword>
<accession>A0ABQ5MNY6</accession>
<evidence type="ECO:0000256" key="1">
    <source>
        <dbReference type="ARBA" id="ARBA00009437"/>
    </source>
</evidence>
<protein>
    <submittedName>
        <fullName evidence="6">LysR family transcriptional regulator</fullName>
    </submittedName>
</protein>
<evidence type="ECO:0000259" key="5">
    <source>
        <dbReference type="PROSITE" id="PS50931"/>
    </source>
</evidence>
<comment type="similarity">
    <text evidence="1">Belongs to the LysR transcriptional regulatory family.</text>
</comment>
<evidence type="ECO:0000256" key="4">
    <source>
        <dbReference type="ARBA" id="ARBA00023163"/>
    </source>
</evidence>
<dbReference type="Pfam" id="PF00126">
    <property type="entry name" value="HTH_1"/>
    <property type="match status" value="1"/>
</dbReference>
<dbReference type="Pfam" id="PF03466">
    <property type="entry name" value="LysR_substrate"/>
    <property type="match status" value="1"/>
</dbReference>
<gene>
    <name evidence="6" type="ORF">AHIS1636_01440</name>
</gene>
<dbReference type="InterPro" id="IPR036388">
    <property type="entry name" value="WH-like_DNA-bd_sf"/>
</dbReference>
<dbReference type="PANTHER" id="PTHR30346:SF0">
    <property type="entry name" value="HCA OPERON TRANSCRIPTIONAL ACTIVATOR HCAR"/>
    <property type="match status" value="1"/>
</dbReference>
<dbReference type="PANTHER" id="PTHR30346">
    <property type="entry name" value="TRANSCRIPTIONAL DUAL REGULATOR HCAR-RELATED"/>
    <property type="match status" value="1"/>
</dbReference>
<proteinExistence type="inferred from homology"/>
<feature type="domain" description="HTH lysR-type" evidence="5">
    <location>
        <begin position="4"/>
        <end position="62"/>
    </location>
</feature>
<dbReference type="EMBL" id="BRVS01000001">
    <property type="protein sequence ID" value="GLB65705.1"/>
    <property type="molecule type" value="Genomic_DNA"/>
</dbReference>
<dbReference type="SUPFAM" id="SSF46785">
    <property type="entry name" value="Winged helix' DNA-binding domain"/>
    <property type="match status" value="1"/>
</dbReference>
<evidence type="ECO:0000256" key="3">
    <source>
        <dbReference type="ARBA" id="ARBA00023125"/>
    </source>
</evidence>
<evidence type="ECO:0000256" key="2">
    <source>
        <dbReference type="ARBA" id="ARBA00023015"/>
    </source>
</evidence>
<dbReference type="InterPro" id="IPR036390">
    <property type="entry name" value="WH_DNA-bd_sf"/>
</dbReference>
<dbReference type="InterPro" id="IPR000847">
    <property type="entry name" value="LysR_HTH_N"/>
</dbReference>
<evidence type="ECO:0000313" key="6">
    <source>
        <dbReference type="EMBL" id="GLB65705.1"/>
    </source>
</evidence>
<comment type="caution">
    <text evidence="6">The sequence shown here is derived from an EMBL/GenBank/DDBJ whole genome shotgun (WGS) entry which is preliminary data.</text>
</comment>
<keyword evidence="4" id="KW-0804">Transcription</keyword>
<dbReference type="Proteomes" id="UP001209654">
    <property type="component" value="Unassembled WGS sequence"/>
</dbReference>